<keyword evidence="9" id="KW-1185">Reference proteome</keyword>
<feature type="transmembrane region" description="Helical" evidence="6">
    <location>
        <begin position="126"/>
        <end position="146"/>
    </location>
</feature>
<accession>A0A0D6EK82</accession>
<sequence>MNGSAYRPRSPAPFHPGSAEQGTLSTILAQLYRSAQSTFSSPSSPSANAPFVGLNSSSPLTALLPKLNPSPSSPSSRSASGSPSSASLIPSASTVGFVLLCALWYLSSAVSSNTGKSILTRFRYPVTLTFVQFAFVAGYSLLVLACRAQLSSASGTANGGLSRRGGNMGTLGGWGVRKPTKSMFNGTFIMSLFQIAGHVFSSMAIARVPVSTVHTIKALSPLFTVLSYVGLFGVRYSTPTYLSLLPLTLGVMLACSFDLRANAIGFLCALGSTFIFVAQNIFSKKLLPKESHGGAEEAKSGGGGGGGGGASGGASHAKLDKLNLLFYSSGMAWFLMIPIWLYSDASALFLSPAPPPLVTTPSDASSSTSSLVLYFFLNGTVHFGQNLLAFSLLARTSPVTYSIASLVKRIAVICIAIVWFGQKVSPLQGFGMTLTFGGLWMYNRAKGDVARGEKKRAAHEKRGELQLPTSMEDVRALEGTTPPPPEVPNGAAYAGQSHYAGSIAAYPPPHAHAHAGIHDGPRNRQLSQGTNGANPGLGVSLDGSTMGLGGDEQPPAGGGQYHR</sequence>
<feature type="region of interest" description="Disordered" evidence="5">
    <location>
        <begin position="1"/>
        <end position="20"/>
    </location>
</feature>
<keyword evidence="3 6" id="KW-1133">Transmembrane helix</keyword>
<evidence type="ECO:0000256" key="5">
    <source>
        <dbReference type="SAM" id="MobiDB-lite"/>
    </source>
</evidence>
<feature type="non-terminal residue" evidence="8">
    <location>
        <position position="1"/>
    </location>
</feature>
<dbReference type="PANTHER" id="PTHR11132">
    <property type="entry name" value="SOLUTE CARRIER FAMILY 35"/>
    <property type="match status" value="1"/>
</dbReference>
<evidence type="ECO:0000259" key="7">
    <source>
        <dbReference type="Pfam" id="PF03151"/>
    </source>
</evidence>
<feature type="compositionally biased region" description="Gly residues" evidence="5">
    <location>
        <begin position="546"/>
        <end position="563"/>
    </location>
</feature>
<dbReference type="EMBL" id="CENE01000006">
    <property type="protein sequence ID" value="CEQ40311.1"/>
    <property type="molecule type" value="Genomic_DNA"/>
</dbReference>
<feature type="transmembrane region" description="Helical" evidence="6">
    <location>
        <begin position="241"/>
        <end position="257"/>
    </location>
</feature>
<evidence type="ECO:0000313" key="9">
    <source>
        <dbReference type="Proteomes" id="UP000243876"/>
    </source>
</evidence>
<feature type="transmembrane region" description="Helical" evidence="6">
    <location>
        <begin position="371"/>
        <end position="394"/>
    </location>
</feature>
<feature type="transmembrane region" description="Helical" evidence="6">
    <location>
        <begin position="86"/>
        <end position="106"/>
    </location>
</feature>
<gene>
    <name evidence="8" type="primary">SPOSA6832_01897</name>
</gene>
<dbReference type="GO" id="GO:0016020">
    <property type="term" value="C:membrane"/>
    <property type="evidence" value="ECO:0007669"/>
    <property type="project" value="UniProtKB-SubCell"/>
</dbReference>
<feature type="transmembrane region" description="Helical" evidence="6">
    <location>
        <begin position="187"/>
        <end position="206"/>
    </location>
</feature>
<dbReference type="OrthoDB" id="1588579at2759"/>
<evidence type="ECO:0000256" key="1">
    <source>
        <dbReference type="ARBA" id="ARBA00004141"/>
    </source>
</evidence>
<comment type="subcellular location">
    <subcellularLocation>
        <location evidence="1">Membrane</location>
        <topology evidence="1">Multi-pass membrane protein</topology>
    </subcellularLocation>
</comment>
<feature type="compositionally biased region" description="Polar residues" evidence="5">
    <location>
        <begin position="524"/>
        <end position="533"/>
    </location>
</feature>
<dbReference type="Pfam" id="PF03151">
    <property type="entry name" value="TPT"/>
    <property type="match status" value="1"/>
</dbReference>
<keyword evidence="4 6" id="KW-0472">Membrane</keyword>
<dbReference type="Proteomes" id="UP000243876">
    <property type="component" value="Unassembled WGS sequence"/>
</dbReference>
<feature type="transmembrane region" description="Helical" evidence="6">
    <location>
        <begin position="401"/>
        <end position="421"/>
    </location>
</feature>
<name>A0A0D6EK82_SPOSA</name>
<feature type="domain" description="Sugar phosphate transporter" evidence="7">
    <location>
        <begin position="98"/>
        <end position="443"/>
    </location>
</feature>
<feature type="transmembrane region" description="Helical" evidence="6">
    <location>
        <begin position="263"/>
        <end position="282"/>
    </location>
</feature>
<reference evidence="9" key="1">
    <citation type="submission" date="2015-02" db="EMBL/GenBank/DDBJ databases">
        <authorList>
            <person name="Gon?alves P."/>
        </authorList>
    </citation>
    <scope>NUCLEOTIDE SEQUENCE [LARGE SCALE GENOMIC DNA]</scope>
</reference>
<keyword evidence="2 6" id="KW-0812">Transmembrane</keyword>
<organism evidence="8 9">
    <name type="scientific">Sporidiobolus salmonicolor</name>
    <name type="common">Yeast-like fungus</name>
    <name type="synonym">Sporobolomyces salmonicolor</name>
    <dbReference type="NCBI Taxonomy" id="5005"/>
    <lineage>
        <taxon>Eukaryota</taxon>
        <taxon>Fungi</taxon>
        <taxon>Dikarya</taxon>
        <taxon>Basidiomycota</taxon>
        <taxon>Pucciniomycotina</taxon>
        <taxon>Microbotryomycetes</taxon>
        <taxon>Sporidiobolales</taxon>
        <taxon>Sporidiobolaceae</taxon>
        <taxon>Sporobolomyces</taxon>
    </lineage>
</organism>
<evidence type="ECO:0000256" key="3">
    <source>
        <dbReference type="ARBA" id="ARBA00022989"/>
    </source>
</evidence>
<feature type="transmembrane region" description="Helical" evidence="6">
    <location>
        <begin position="324"/>
        <end position="342"/>
    </location>
</feature>
<feature type="transmembrane region" description="Helical" evidence="6">
    <location>
        <begin position="218"/>
        <end position="234"/>
    </location>
</feature>
<dbReference type="InterPro" id="IPR037185">
    <property type="entry name" value="EmrE-like"/>
</dbReference>
<dbReference type="InterPro" id="IPR004853">
    <property type="entry name" value="Sugar_P_trans_dom"/>
</dbReference>
<evidence type="ECO:0000256" key="4">
    <source>
        <dbReference type="ARBA" id="ARBA00023136"/>
    </source>
</evidence>
<evidence type="ECO:0000313" key="8">
    <source>
        <dbReference type="EMBL" id="CEQ40311.1"/>
    </source>
</evidence>
<evidence type="ECO:0000256" key="2">
    <source>
        <dbReference type="ARBA" id="ARBA00022692"/>
    </source>
</evidence>
<proteinExistence type="predicted"/>
<evidence type="ECO:0000256" key="6">
    <source>
        <dbReference type="SAM" id="Phobius"/>
    </source>
</evidence>
<dbReference type="SUPFAM" id="SSF103481">
    <property type="entry name" value="Multidrug resistance efflux transporter EmrE"/>
    <property type="match status" value="2"/>
</dbReference>
<dbReference type="InterPro" id="IPR050186">
    <property type="entry name" value="TPT_transporter"/>
</dbReference>
<protein>
    <submittedName>
        <fullName evidence="8">SPOSA6832_01897-mRNA-1:cds</fullName>
    </submittedName>
</protein>
<dbReference type="AlphaFoldDB" id="A0A0D6EK82"/>
<feature type="region of interest" description="Disordered" evidence="5">
    <location>
        <begin position="504"/>
        <end position="563"/>
    </location>
</feature>